<dbReference type="AlphaFoldDB" id="A0A3G8LI51"/>
<reference evidence="2 4" key="1">
    <citation type="submission" date="2018-11" db="EMBL/GenBank/DDBJ databases">
        <title>Genome sequence of Mycoplasma struthionis sp. nov.</title>
        <authorList>
            <person name="Spergser J."/>
        </authorList>
    </citation>
    <scope>NUCLEOTIDE SEQUENCE [LARGE SCALE GENOMIC DNA]</scope>
    <source>
        <strain evidence="2 4">237IA</strain>
    </source>
</reference>
<dbReference type="NCBIfam" id="TIGR04313">
    <property type="entry name" value="aro_clust_Mycop"/>
    <property type="match status" value="1"/>
</dbReference>
<evidence type="ECO:0000256" key="1">
    <source>
        <dbReference type="SAM" id="SignalP"/>
    </source>
</evidence>
<accession>A0A502M6J8</accession>
<keyword evidence="4" id="KW-1185">Reference proteome</keyword>
<dbReference type="PROSITE" id="PS51257">
    <property type="entry name" value="PROKAR_LIPOPROTEIN"/>
    <property type="match status" value="1"/>
</dbReference>
<proteinExistence type="predicted"/>
<gene>
    <name evidence="2" type="ORF">EGN60_01060</name>
    <name evidence="3" type="ORF">FJM01_00900</name>
</gene>
<protein>
    <recommendedName>
        <fullName evidence="6">LIPOPROTEIN</fullName>
    </recommendedName>
</protein>
<sequence>MKKLLKISLPLALAFPLIALSCQNNLETKKSINENNSNLTNLNTNKDFNTSAIKELINDYISSDPIKQNEFINNQNNILDAKFNEIKYALTFFVPYILSAEDKAGDFLRLVKESKKIIIDTLQSNWYWYLKNIDKFSFALNPYGDQNKDLDKAKEYILKAQQEFKDLQYINKGNAIDEVYYLPWLTYDKVKKFELYKNKRIAYLFLNDKTVLRAYTYELNNQKVFKLLPDVIYLSDSTSRENSKEILKELEQKMLEKRIKLIEDDVEYERTSDAHPDTVDVNKFYKFYTDKQESDLFNFEAYNDDIARAVLDMFKENKHIYRFTWRWVNEK</sequence>
<evidence type="ECO:0000313" key="2">
    <source>
        <dbReference type="EMBL" id="AZG68562.1"/>
    </source>
</evidence>
<evidence type="ECO:0000313" key="4">
    <source>
        <dbReference type="Proteomes" id="UP000275883"/>
    </source>
</evidence>
<dbReference type="InterPro" id="IPR027593">
    <property type="entry name" value="Aro_clust"/>
</dbReference>
<accession>A0A3G8LI51</accession>
<dbReference type="Proteomes" id="UP000275883">
    <property type="component" value="Chromosome"/>
</dbReference>
<feature type="signal peptide" evidence="1">
    <location>
        <begin position="1"/>
        <end position="21"/>
    </location>
</feature>
<evidence type="ECO:0000313" key="5">
    <source>
        <dbReference type="Proteomes" id="UP000317904"/>
    </source>
</evidence>
<dbReference type="EMBL" id="VFSY01000020">
    <property type="protein sequence ID" value="TPI02392.1"/>
    <property type="molecule type" value="Genomic_DNA"/>
</dbReference>
<dbReference type="RefSeq" id="WP_124724257.1">
    <property type="nucleotide sequence ID" value="NZ_CP034044.1"/>
</dbReference>
<dbReference type="EMBL" id="CP034044">
    <property type="protein sequence ID" value="AZG68562.1"/>
    <property type="molecule type" value="Genomic_DNA"/>
</dbReference>
<evidence type="ECO:0008006" key="6">
    <source>
        <dbReference type="Google" id="ProtNLM"/>
    </source>
</evidence>
<dbReference type="OrthoDB" id="401395at2"/>
<dbReference type="KEGG" id="mstr:EGN60_01060"/>
<organism evidence="2 4">
    <name type="scientific">Mycoplasma struthionis</name>
    <dbReference type="NCBI Taxonomy" id="538220"/>
    <lineage>
        <taxon>Bacteria</taxon>
        <taxon>Bacillati</taxon>
        <taxon>Mycoplasmatota</taxon>
        <taxon>Mollicutes</taxon>
        <taxon>Mycoplasmataceae</taxon>
        <taxon>Mycoplasma</taxon>
    </lineage>
</organism>
<evidence type="ECO:0000313" key="3">
    <source>
        <dbReference type="EMBL" id="TPI02392.1"/>
    </source>
</evidence>
<name>A0A3G8LI51_9MOLU</name>
<keyword evidence="1" id="KW-0732">Signal</keyword>
<reference evidence="3 5" key="2">
    <citation type="submission" date="2019-06" db="EMBL/GenBank/DDBJ databases">
        <title>A comparative genomics study of ostrich specific Mycoplasmas.</title>
        <authorList>
            <person name="Botes A."/>
            <person name="Nel T."/>
        </authorList>
    </citation>
    <scope>NUCLEOTIDE SEQUENCE [LARGE SCALE GENOMIC DNA]</scope>
    <source>
        <strain evidence="3 5">Ms01</strain>
    </source>
</reference>
<feature type="chain" id="PRO_5036083124" description="LIPOPROTEIN" evidence="1">
    <location>
        <begin position="22"/>
        <end position="331"/>
    </location>
</feature>
<dbReference type="Proteomes" id="UP000317904">
    <property type="component" value="Unassembled WGS sequence"/>
</dbReference>